<feature type="chain" id="PRO_5047492714" evidence="1">
    <location>
        <begin position="26"/>
        <end position="90"/>
    </location>
</feature>
<evidence type="ECO:0000313" key="3">
    <source>
        <dbReference type="Proteomes" id="UP001172083"/>
    </source>
</evidence>
<evidence type="ECO:0000313" key="2">
    <source>
        <dbReference type="EMBL" id="MDN5211830.1"/>
    </source>
</evidence>
<dbReference type="RefSeq" id="WP_346757158.1">
    <property type="nucleotide sequence ID" value="NZ_JAUJEB010000001.1"/>
</dbReference>
<dbReference type="EMBL" id="JAUJEB010000001">
    <property type="protein sequence ID" value="MDN5211830.1"/>
    <property type="molecule type" value="Genomic_DNA"/>
</dbReference>
<gene>
    <name evidence="2" type="ORF">QQ020_07200</name>
</gene>
<reference evidence="2" key="1">
    <citation type="submission" date="2023-06" db="EMBL/GenBank/DDBJ databases">
        <title>Genomic of Agaribacillus aureum.</title>
        <authorList>
            <person name="Wang G."/>
        </authorList>
    </citation>
    <scope>NUCLEOTIDE SEQUENCE</scope>
    <source>
        <strain evidence="2">BMA12</strain>
    </source>
</reference>
<name>A0ABT8L297_9BACT</name>
<protein>
    <submittedName>
        <fullName evidence="2">Uncharacterized protein</fullName>
    </submittedName>
</protein>
<evidence type="ECO:0000256" key="1">
    <source>
        <dbReference type="SAM" id="SignalP"/>
    </source>
</evidence>
<dbReference type="Proteomes" id="UP001172083">
    <property type="component" value="Unassembled WGS sequence"/>
</dbReference>
<proteinExistence type="predicted"/>
<sequence length="90" mass="9385">MKSLKSMLAVSAFALAFGTAFISSAASSGKIIATYTQQINVCKTDMTDQDNCTPVLNPFWARCSVAGGAFPAFDATLGGGCQTILWTPTP</sequence>
<keyword evidence="1" id="KW-0732">Signal</keyword>
<accession>A0ABT8L297</accession>
<organism evidence="2 3">
    <name type="scientific">Agaribacillus aureus</name>
    <dbReference type="NCBI Taxonomy" id="3051825"/>
    <lineage>
        <taxon>Bacteria</taxon>
        <taxon>Pseudomonadati</taxon>
        <taxon>Bacteroidota</taxon>
        <taxon>Cytophagia</taxon>
        <taxon>Cytophagales</taxon>
        <taxon>Splendidivirgaceae</taxon>
        <taxon>Agaribacillus</taxon>
    </lineage>
</organism>
<feature type="signal peptide" evidence="1">
    <location>
        <begin position="1"/>
        <end position="25"/>
    </location>
</feature>
<keyword evidence="3" id="KW-1185">Reference proteome</keyword>
<comment type="caution">
    <text evidence="2">The sequence shown here is derived from an EMBL/GenBank/DDBJ whole genome shotgun (WGS) entry which is preliminary data.</text>
</comment>